<sequence>MTMRILVLAHNHPSLHPGGTETVAHELFREYRDAGHEALFLAATNRLHREPHPGTSFQAIGDSRDEILMWAGHFDRLSMSQIDLYGFVPDMKNLLETFRPDVVHIHHLLLFGVELPTLIRRTLPDARIVMTLHDYYAICANDGVMMKSPQEQCAAFEQGGLCSCIEDVPAERMRLRERYIKTHLEAVDQFTSPSAFLRDAYVRWGIAGEKIELLPNGRPDVDAALARSTLCDARNVFGYFGNLTPWKGIEVLLRACKRLIEADVEFELRVHGGAPFQGERFVDEIDALFDETSARVTRVGPYRPEDIPRLMQSIDWVVVPSVWWENAPLVIAEARQHKRPVIASGVGGMAEAVKDGVDGLHAQRSDVSDLARVMRLAAGDPDLHRRLVANNRQPPSVAAVAERYLRLFAKLKAAPQNAAA</sequence>
<evidence type="ECO:0000259" key="1">
    <source>
        <dbReference type="Pfam" id="PF13439"/>
    </source>
</evidence>
<organism evidence="2 3">
    <name type="scientific">Stappia sediminis</name>
    <dbReference type="NCBI Taxonomy" id="2692190"/>
    <lineage>
        <taxon>Bacteria</taxon>
        <taxon>Pseudomonadati</taxon>
        <taxon>Pseudomonadota</taxon>
        <taxon>Alphaproteobacteria</taxon>
        <taxon>Hyphomicrobiales</taxon>
        <taxon>Stappiaceae</taxon>
        <taxon>Stappia</taxon>
    </lineage>
</organism>
<comment type="caution">
    <text evidence="2">The sequence shown here is derived from an EMBL/GenBank/DDBJ whole genome shotgun (WGS) entry which is preliminary data.</text>
</comment>
<dbReference type="EMBL" id="WUMV01000002">
    <property type="protein sequence ID" value="MXN64356.1"/>
    <property type="molecule type" value="Genomic_DNA"/>
</dbReference>
<accession>A0A7X3LSN3</accession>
<evidence type="ECO:0000313" key="2">
    <source>
        <dbReference type="EMBL" id="MXN64356.1"/>
    </source>
</evidence>
<dbReference type="RefSeq" id="WP_160774584.1">
    <property type="nucleotide sequence ID" value="NZ_WUMV01000002.1"/>
</dbReference>
<dbReference type="CDD" id="cd03823">
    <property type="entry name" value="GT4_ExpE7-like"/>
    <property type="match status" value="1"/>
</dbReference>
<dbReference type="GO" id="GO:0016757">
    <property type="term" value="F:glycosyltransferase activity"/>
    <property type="evidence" value="ECO:0007669"/>
    <property type="project" value="UniProtKB-ARBA"/>
</dbReference>
<dbReference type="PANTHER" id="PTHR45947">
    <property type="entry name" value="SULFOQUINOVOSYL TRANSFERASE SQD2"/>
    <property type="match status" value="1"/>
</dbReference>
<name>A0A7X3LSN3_9HYPH</name>
<dbReference type="Pfam" id="PF13439">
    <property type="entry name" value="Glyco_transf_4"/>
    <property type="match status" value="1"/>
</dbReference>
<dbReference type="SUPFAM" id="SSF53756">
    <property type="entry name" value="UDP-Glycosyltransferase/glycogen phosphorylase"/>
    <property type="match status" value="1"/>
</dbReference>
<reference evidence="2 3" key="1">
    <citation type="submission" date="2019-12" db="EMBL/GenBank/DDBJ databases">
        <authorList>
            <person name="Li M."/>
        </authorList>
    </citation>
    <scope>NUCLEOTIDE SEQUENCE [LARGE SCALE GENOMIC DNA]</scope>
    <source>
        <strain evidence="2 3">GBMRC 2046</strain>
    </source>
</reference>
<protein>
    <submittedName>
        <fullName evidence="2">Glycosyltransferase</fullName>
    </submittedName>
</protein>
<gene>
    <name evidence="2" type="ORF">GR183_05525</name>
</gene>
<feature type="domain" description="Glycosyltransferase subfamily 4-like N-terminal" evidence="1">
    <location>
        <begin position="17"/>
        <end position="217"/>
    </location>
</feature>
<dbReference type="InterPro" id="IPR050194">
    <property type="entry name" value="Glycosyltransferase_grp1"/>
</dbReference>
<dbReference type="Gene3D" id="3.40.50.2000">
    <property type="entry name" value="Glycogen Phosphorylase B"/>
    <property type="match status" value="2"/>
</dbReference>
<dbReference type="PANTHER" id="PTHR45947:SF13">
    <property type="entry name" value="TRANSFERASE"/>
    <property type="match status" value="1"/>
</dbReference>
<keyword evidence="3" id="KW-1185">Reference proteome</keyword>
<evidence type="ECO:0000313" key="3">
    <source>
        <dbReference type="Proteomes" id="UP000433101"/>
    </source>
</evidence>
<dbReference type="InterPro" id="IPR028098">
    <property type="entry name" value="Glyco_trans_4-like_N"/>
</dbReference>
<proteinExistence type="predicted"/>
<dbReference type="AlphaFoldDB" id="A0A7X3LSN3"/>
<dbReference type="Pfam" id="PF13692">
    <property type="entry name" value="Glyco_trans_1_4"/>
    <property type="match status" value="1"/>
</dbReference>
<keyword evidence="2" id="KW-0808">Transferase</keyword>
<dbReference type="Proteomes" id="UP000433101">
    <property type="component" value="Unassembled WGS sequence"/>
</dbReference>